<feature type="compositionally biased region" description="Polar residues" evidence="13">
    <location>
        <begin position="442"/>
        <end position="451"/>
    </location>
</feature>
<evidence type="ECO:0000256" key="8">
    <source>
        <dbReference type="ARBA" id="ARBA00023065"/>
    </source>
</evidence>
<feature type="transmembrane region" description="Helical" evidence="14">
    <location>
        <begin position="109"/>
        <end position="128"/>
    </location>
</feature>
<dbReference type="GO" id="GO:0005789">
    <property type="term" value="C:endoplasmic reticulum membrane"/>
    <property type="evidence" value="ECO:0007669"/>
    <property type="project" value="UniProtKB-SubCell"/>
</dbReference>
<dbReference type="GO" id="GO:0022829">
    <property type="term" value="F:wide pore channel activity"/>
    <property type="evidence" value="ECO:0007669"/>
    <property type="project" value="TreeGrafter"/>
</dbReference>
<comment type="subcellular location">
    <subcellularLocation>
        <location evidence="2">Cell membrane</location>
        <topology evidence="2">Multi-pass membrane protein</topology>
    </subcellularLocation>
    <subcellularLocation>
        <location evidence="1">Endoplasmic reticulum membrane</location>
        <topology evidence="1">Multi-pass membrane protein</topology>
    </subcellularLocation>
</comment>
<dbReference type="PANTHER" id="PTHR15759:SF3">
    <property type="entry name" value="PANNEXIN-3"/>
    <property type="match status" value="1"/>
</dbReference>
<gene>
    <name evidence="16" type="primary">LOC116956353</name>
</gene>
<evidence type="ECO:0000256" key="6">
    <source>
        <dbReference type="ARBA" id="ARBA00022824"/>
    </source>
</evidence>
<dbReference type="GO" id="GO:0034220">
    <property type="term" value="P:monoatomic ion transmembrane transport"/>
    <property type="evidence" value="ECO:0007669"/>
    <property type="project" value="UniProtKB-KW"/>
</dbReference>
<keyword evidence="4" id="KW-1003">Cell membrane</keyword>
<sequence>MSIAAAAAEYIFSDSLLKDSADARFKGLRLELPADRLLKFITVGLPLMLISLAFAQEISIGSKISCYPPVAFTRPQGSYVDACCWASLPWQVKNDDGAHVLFTPFLHKMFPYALLLIAVSMYVPALFWRFAMVPLLSSDLVFIMEELDKSYNRSVRLAQHIVQRCPRSGDANNLFYDEVDRARRENYFEFPLLEKYLACKRDTRELLWRYVARNLLVLLLMLLSCLYLGFYHAVASVLDEFSCNIKTGLLANDSLIPGLIQCKLTSVRVFYVLSLINISVYALASALVFYNVARLWRPNQSFLDVYEMLPSFEVLGGRGAGASRAGACRCLPSDLSVILLFLGANVHELKSYKRLLVFRSVRPVPSAYDVDTLVDTMTILAGFEMSRRGGGENAGGPGSSEVDGARVAKDAKGASRQQQQQQKQTSSPTDSIRNKLLRQRQQDQNTASTNV</sequence>
<keyword evidence="7 14" id="KW-1133">Transmembrane helix</keyword>
<dbReference type="PROSITE" id="PS51013">
    <property type="entry name" value="PANNEXIN"/>
    <property type="match status" value="1"/>
</dbReference>
<dbReference type="RefSeq" id="XP_032833830.1">
    <property type="nucleotide sequence ID" value="XM_032977939.1"/>
</dbReference>
<proteinExistence type="predicted"/>
<evidence type="ECO:0000256" key="13">
    <source>
        <dbReference type="SAM" id="MobiDB-lite"/>
    </source>
</evidence>
<keyword evidence="5 14" id="KW-0812">Transmembrane</keyword>
<dbReference type="InterPro" id="IPR000990">
    <property type="entry name" value="Innexin"/>
</dbReference>
<accession>A0AAJ7UCG9</accession>
<reference evidence="16" key="1">
    <citation type="submission" date="2025-08" db="UniProtKB">
        <authorList>
            <consortium name="RefSeq"/>
        </authorList>
    </citation>
    <scope>IDENTIFICATION</scope>
    <source>
        <tissue evidence="16">Sperm</tissue>
    </source>
</reference>
<dbReference type="Proteomes" id="UP001318040">
    <property type="component" value="Chromosome 64"/>
</dbReference>
<dbReference type="GO" id="GO:0007267">
    <property type="term" value="P:cell-cell signaling"/>
    <property type="evidence" value="ECO:0007669"/>
    <property type="project" value="TreeGrafter"/>
</dbReference>
<organism evidence="15 16">
    <name type="scientific">Petromyzon marinus</name>
    <name type="common">Sea lamprey</name>
    <dbReference type="NCBI Taxonomy" id="7757"/>
    <lineage>
        <taxon>Eukaryota</taxon>
        <taxon>Metazoa</taxon>
        <taxon>Chordata</taxon>
        <taxon>Craniata</taxon>
        <taxon>Vertebrata</taxon>
        <taxon>Cyclostomata</taxon>
        <taxon>Hyperoartia</taxon>
        <taxon>Petromyzontiformes</taxon>
        <taxon>Petromyzontidae</taxon>
        <taxon>Petromyzon</taxon>
    </lineage>
</organism>
<keyword evidence="9 14" id="KW-0472">Membrane</keyword>
<dbReference type="GO" id="GO:0032732">
    <property type="term" value="P:positive regulation of interleukin-1 production"/>
    <property type="evidence" value="ECO:0007669"/>
    <property type="project" value="InterPro"/>
</dbReference>
<evidence type="ECO:0000256" key="4">
    <source>
        <dbReference type="ARBA" id="ARBA00022475"/>
    </source>
</evidence>
<evidence type="ECO:0000256" key="14">
    <source>
        <dbReference type="SAM" id="Phobius"/>
    </source>
</evidence>
<keyword evidence="10 12" id="KW-0325">Glycoprotein</keyword>
<keyword evidence="3" id="KW-0813">Transport</keyword>
<evidence type="ECO:0000256" key="11">
    <source>
        <dbReference type="ARBA" id="ARBA00023303"/>
    </source>
</evidence>
<protein>
    <submittedName>
        <fullName evidence="16">Pannexin-3-like isoform X2</fullName>
    </submittedName>
</protein>
<feature type="glycosylation site" description="N-linked (GlcNAc...) asparagine" evidence="12">
    <location>
        <position position="252"/>
    </location>
</feature>
<evidence type="ECO:0000256" key="7">
    <source>
        <dbReference type="ARBA" id="ARBA00022989"/>
    </source>
</evidence>
<evidence type="ECO:0000256" key="3">
    <source>
        <dbReference type="ARBA" id="ARBA00022448"/>
    </source>
</evidence>
<dbReference type="InterPro" id="IPR039099">
    <property type="entry name" value="Pannexin"/>
</dbReference>
<dbReference type="PANTHER" id="PTHR15759">
    <property type="entry name" value="PANNEXIN"/>
    <property type="match status" value="1"/>
</dbReference>
<evidence type="ECO:0000256" key="2">
    <source>
        <dbReference type="ARBA" id="ARBA00004651"/>
    </source>
</evidence>
<keyword evidence="11" id="KW-0407">Ion channel</keyword>
<feature type="transmembrane region" description="Helical" evidence="14">
    <location>
        <begin position="269"/>
        <end position="293"/>
    </location>
</feature>
<feature type="transmembrane region" description="Helical" evidence="14">
    <location>
        <begin position="37"/>
        <end position="55"/>
    </location>
</feature>
<evidence type="ECO:0000256" key="12">
    <source>
        <dbReference type="PIRSR" id="PIRSR600990-51"/>
    </source>
</evidence>
<evidence type="ECO:0000256" key="10">
    <source>
        <dbReference type="ARBA" id="ARBA00023180"/>
    </source>
</evidence>
<dbReference type="AlphaFoldDB" id="A0AAJ7UCG9"/>
<evidence type="ECO:0000256" key="5">
    <source>
        <dbReference type="ARBA" id="ARBA00022692"/>
    </source>
</evidence>
<feature type="region of interest" description="Disordered" evidence="13">
    <location>
        <begin position="386"/>
        <end position="451"/>
    </location>
</feature>
<evidence type="ECO:0000256" key="1">
    <source>
        <dbReference type="ARBA" id="ARBA00004477"/>
    </source>
</evidence>
<evidence type="ECO:0000256" key="9">
    <source>
        <dbReference type="ARBA" id="ARBA00023136"/>
    </source>
</evidence>
<feature type="transmembrane region" description="Helical" evidence="14">
    <location>
        <begin position="210"/>
        <end position="230"/>
    </location>
</feature>
<keyword evidence="6" id="KW-0256">Endoplasmic reticulum</keyword>
<evidence type="ECO:0000313" key="16">
    <source>
        <dbReference type="RefSeq" id="XP_032833830.1"/>
    </source>
</evidence>
<name>A0AAJ7UCG9_PETMA</name>
<dbReference type="GO" id="GO:0005886">
    <property type="term" value="C:plasma membrane"/>
    <property type="evidence" value="ECO:0007669"/>
    <property type="project" value="UniProtKB-SubCell"/>
</dbReference>
<dbReference type="GO" id="GO:0006812">
    <property type="term" value="P:monoatomic cation transport"/>
    <property type="evidence" value="ECO:0007669"/>
    <property type="project" value="InterPro"/>
</dbReference>
<keyword evidence="15" id="KW-1185">Reference proteome</keyword>
<evidence type="ECO:0000313" key="15">
    <source>
        <dbReference type="Proteomes" id="UP001318040"/>
    </source>
</evidence>
<keyword evidence="8" id="KW-0406">Ion transport</keyword>
<feature type="compositionally biased region" description="Basic and acidic residues" evidence="13">
    <location>
        <begin position="403"/>
        <end position="413"/>
    </location>
</feature>